<reference evidence="1 2" key="1">
    <citation type="submission" date="2018-11" db="EMBL/GenBank/DDBJ databases">
        <title>Species Designations Belie Phenotypic and Genotypic Heterogeneity in Oral Streptococci.</title>
        <authorList>
            <person name="Velsko I."/>
        </authorList>
    </citation>
    <scope>NUCLEOTIDE SEQUENCE [LARGE SCALE GENOMIC DNA]</scope>
    <source>
        <strain evidence="1 2">BCC49</strain>
    </source>
</reference>
<protein>
    <submittedName>
        <fullName evidence="1">Uncharacterized protein</fullName>
    </submittedName>
</protein>
<gene>
    <name evidence="1" type="ORF">D8843_03500</name>
</gene>
<sequence>MFSESQQQVIFDYLKNKKLINRSRNKNYFYPVVRRSEYKGIYFSDQEIREKRIQFEKGAKTLEDALKLI</sequence>
<name>A0A3R9KBE8_STRMT</name>
<organism evidence="1 2">
    <name type="scientific">Streptococcus mitis</name>
    <dbReference type="NCBI Taxonomy" id="28037"/>
    <lineage>
        <taxon>Bacteria</taxon>
        <taxon>Bacillati</taxon>
        <taxon>Bacillota</taxon>
        <taxon>Bacilli</taxon>
        <taxon>Lactobacillales</taxon>
        <taxon>Streptococcaceae</taxon>
        <taxon>Streptococcus</taxon>
        <taxon>Streptococcus mitis group</taxon>
    </lineage>
</organism>
<evidence type="ECO:0000313" key="1">
    <source>
        <dbReference type="EMBL" id="RSI99248.1"/>
    </source>
</evidence>
<accession>A0A3R9KBE8</accession>
<dbReference type="AlphaFoldDB" id="A0A3R9KBE8"/>
<dbReference type="Proteomes" id="UP000280535">
    <property type="component" value="Unassembled WGS sequence"/>
</dbReference>
<evidence type="ECO:0000313" key="2">
    <source>
        <dbReference type="Proteomes" id="UP000280535"/>
    </source>
</evidence>
<dbReference type="EMBL" id="RJOA01000006">
    <property type="protein sequence ID" value="RSI99248.1"/>
    <property type="molecule type" value="Genomic_DNA"/>
</dbReference>
<proteinExistence type="predicted"/>
<comment type="caution">
    <text evidence="1">The sequence shown here is derived from an EMBL/GenBank/DDBJ whole genome shotgun (WGS) entry which is preliminary data.</text>
</comment>